<dbReference type="PANTHER" id="PTHR37031">
    <property type="entry name" value="METALLOPHOSPHATASE BINDING DOMAIN PROTEIN"/>
    <property type="match status" value="1"/>
</dbReference>
<dbReference type="SUPFAM" id="SSF56300">
    <property type="entry name" value="Metallo-dependent phosphatases"/>
    <property type="match status" value="1"/>
</dbReference>
<sequence>MPANRAHLPYVLLGPMVRRAEPTQFCLQFVTTAAPDFEIEVEGTEVESQLSEIRLGTYLYLCFVLVTPKAGRFACDTNLSYRVKADGQWLDLSELSYTEAPQLMIPNTLHSVLHGSCRNPHHHSRDSLASADDYLSDTLHDSAKRPALLIMSGDQIYADDVAGPMLMAAHSLIAQLEIYPEDNVALSLPDSLQQQLYQRHHWLPKTPWQERSKWTLGHWLKKDEVHFSSVKAGNHLVTLEEFIACYVLNFSSQAWQLVDLPQLHGQSLNHAQSLEFAADKRALEGFIDTLPAAQRLFANVSTLMMFDDHDVTDDWNLTARWEQNIANSPASRRIIANGLISYWLFQGMGNDALAATGKLLDGFTQSLTAHNKWALTSFDKALHRFTQWHYCLETQPKVVVVDTRTHRWRNEQDFNEPSGLMDWETLMELQEQMLDQDSVLLVSPAPVFGVKAIETIQAVFNACGHPLVVDVENWMAHEGAAKKLIDIFKREDTPSETIILSGDVHYSFCFSVAARFGRHDNRIWQLTSSGIKNEFPKRLLHVLEKLDTWLFAPWSPFNLFTKRWQLSVRKHHSDSPKKRYLVSASAISLVELEQGRLSRYRLLRGDGEMTEFALTEHDDTCC</sequence>
<dbReference type="InterPro" id="IPR038607">
    <property type="entry name" value="PhoD-like_sf"/>
</dbReference>
<dbReference type="InterPro" id="IPR029052">
    <property type="entry name" value="Metallo-depent_PP-like"/>
</dbReference>
<dbReference type="PANTHER" id="PTHR37031:SF2">
    <property type="entry name" value="PHOD-LIKE PHOSPHATASE METALLOPHOSPHATASE DOMAIN-CONTAINING PROTEIN"/>
    <property type="match status" value="1"/>
</dbReference>
<reference evidence="1 2" key="1">
    <citation type="journal article" date="2015" name="BMC Genomics">
        <title>Genome mining reveals unlocked bioactive potential of marine Gram-negative bacteria.</title>
        <authorList>
            <person name="Machado H."/>
            <person name="Sonnenschein E.C."/>
            <person name="Melchiorsen J."/>
            <person name="Gram L."/>
        </authorList>
    </citation>
    <scope>NUCLEOTIDE SEQUENCE [LARGE SCALE GENOMIC DNA]</scope>
    <source>
        <strain evidence="1 2">S2471</strain>
    </source>
</reference>
<evidence type="ECO:0000313" key="2">
    <source>
        <dbReference type="Proteomes" id="UP000033452"/>
    </source>
</evidence>
<accession>A0A0F4QVS1</accession>
<protein>
    <submittedName>
        <fullName evidence="1">Metallophosphatase</fullName>
    </submittedName>
</protein>
<comment type="caution">
    <text evidence="1">The sequence shown here is derived from an EMBL/GenBank/DDBJ whole genome shotgun (WGS) entry which is preliminary data.</text>
</comment>
<dbReference type="Proteomes" id="UP000033452">
    <property type="component" value="Unassembled WGS sequence"/>
</dbReference>
<name>A0A0F4QVS1_9GAMM</name>
<dbReference type="EMBL" id="JXYA01000007">
    <property type="protein sequence ID" value="KJZ11778.1"/>
    <property type="molecule type" value="Genomic_DNA"/>
</dbReference>
<dbReference type="Gene3D" id="3.60.21.70">
    <property type="entry name" value="PhoD-like phosphatase"/>
    <property type="match status" value="1"/>
</dbReference>
<dbReference type="OrthoDB" id="9795624at2"/>
<dbReference type="AlphaFoldDB" id="A0A0F4QVS1"/>
<dbReference type="RefSeq" id="WP_046003739.1">
    <property type="nucleotide sequence ID" value="NZ_JXYA01000007.1"/>
</dbReference>
<proteinExistence type="predicted"/>
<keyword evidence="2" id="KW-1185">Reference proteome</keyword>
<gene>
    <name evidence="1" type="ORF">TW77_04290</name>
</gene>
<evidence type="ECO:0000313" key="1">
    <source>
        <dbReference type="EMBL" id="KJZ11778.1"/>
    </source>
</evidence>
<organism evidence="1 2">
    <name type="scientific">Pseudoalteromonas rubra</name>
    <dbReference type="NCBI Taxonomy" id="43658"/>
    <lineage>
        <taxon>Bacteria</taxon>
        <taxon>Pseudomonadati</taxon>
        <taxon>Pseudomonadota</taxon>
        <taxon>Gammaproteobacteria</taxon>
        <taxon>Alteromonadales</taxon>
        <taxon>Pseudoalteromonadaceae</taxon>
        <taxon>Pseudoalteromonas</taxon>
    </lineage>
</organism>
<dbReference type="PATRIC" id="fig|43658.5.peg.897"/>